<dbReference type="PIRSF" id="PIRSF001771">
    <property type="entry name" value="Cyclin_A_B_D_E"/>
    <property type="match status" value="1"/>
</dbReference>
<reference evidence="8 9" key="1">
    <citation type="submission" date="2017-08" db="EMBL/GenBank/DDBJ databases">
        <title>Acidophilic green algal genome provides insights into adaptation to an acidic environment.</title>
        <authorList>
            <person name="Hirooka S."/>
            <person name="Hirose Y."/>
            <person name="Kanesaki Y."/>
            <person name="Higuchi S."/>
            <person name="Fujiwara T."/>
            <person name="Onuma R."/>
            <person name="Era A."/>
            <person name="Ohbayashi R."/>
            <person name="Uzuka A."/>
            <person name="Nozaki H."/>
            <person name="Yoshikawa H."/>
            <person name="Miyagishima S.Y."/>
        </authorList>
    </citation>
    <scope>NUCLEOTIDE SEQUENCE [LARGE SCALE GENOMIC DNA]</scope>
    <source>
        <strain evidence="8 9">NIES-2499</strain>
    </source>
</reference>
<evidence type="ECO:0000256" key="5">
    <source>
        <dbReference type="RuleBase" id="RU000383"/>
    </source>
</evidence>
<evidence type="ECO:0000259" key="6">
    <source>
        <dbReference type="SMART" id="SM00385"/>
    </source>
</evidence>
<dbReference type="InterPro" id="IPR004367">
    <property type="entry name" value="Cyclin_C-dom"/>
</dbReference>
<evidence type="ECO:0000256" key="1">
    <source>
        <dbReference type="ARBA" id="ARBA00006955"/>
    </source>
</evidence>
<dbReference type="GO" id="GO:0016538">
    <property type="term" value="F:cyclin-dependent protein serine/threonine kinase regulator activity"/>
    <property type="evidence" value="ECO:0007669"/>
    <property type="project" value="InterPro"/>
</dbReference>
<dbReference type="CDD" id="cd20567">
    <property type="entry name" value="CYCLIN_AtCycB-like_rpt1"/>
    <property type="match status" value="1"/>
</dbReference>
<dbReference type="InterPro" id="IPR036915">
    <property type="entry name" value="Cyclin-like_sf"/>
</dbReference>
<evidence type="ECO:0000313" key="8">
    <source>
        <dbReference type="EMBL" id="GAX81652.1"/>
    </source>
</evidence>
<dbReference type="STRING" id="1157962.A0A250XFH1"/>
<protein>
    <submittedName>
        <fullName evidence="8">Uncharacterized protein</fullName>
    </submittedName>
</protein>
<feature type="domain" description="Cyclin C-terminal" evidence="7">
    <location>
        <begin position="293"/>
        <end position="412"/>
    </location>
</feature>
<evidence type="ECO:0000313" key="9">
    <source>
        <dbReference type="Proteomes" id="UP000232323"/>
    </source>
</evidence>
<feature type="domain" description="Cyclin-like" evidence="6">
    <location>
        <begin position="200"/>
        <end position="284"/>
    </location>
</feature>
<dbReference type="PANTHER" id="PTHR10177">
    <property type="entry name" value="CYCLINS"/>
    <property type="match status" value="1"/>
</dbReference>
<gene>
    <name evidence="8" type="ORF">CEUSTIGMA_g9080.t1</name>
</gene>
<keyword evidence="4" id="KW-0131">Cell cycle</keyword>
<sequence length="424" mass="46264">MAFAARSGVVQSENDVMSVKDGKVTAGKTGQLLQQGSKRRAPLGDVSNVVPALSSRQAGGKDGKDVGAVKPAKAVPVAASKVSAKSVEPAPLQGPTAVAQPAAVTRPIPQAPRTRSQTKGLSMTSMLQTRSEAAVTRRQAPPSPLPDIDAIDRSNPLAMGEYVNDIYSFYKRAEPKYKVAPDYMKSQADINEKMRAILIDWLVEVHLKFKLMPETLFLTVNLIDRFLALKQVTRRNLQLVGVTCMLIGSKYEEIWAPEVRDFVYISDKAYTREQILECEKLVLNTLKFHLTLPTCYNFLARFLKASAMHLDRNVSLLASYLVELAIVDAGMLKYNYSMIACASVYTAQVASGKTDPFCRALSRHSAYSLDAILPCASALVELMQKAPTHSLSAVYKKYSSSKFAEVSKVTPPASVIEDAKALVA</sequence>
<dbReference type="Gene3D" id="1.10.472.10">
    <property type="entry name" value="Cyclin-like"/>
    <property type="match status" value="2"/>
</dbReference>
<keyword evidence="2" id="KW-0132">Cell division</keyword>
<comment type="similarity">
    <text evidence="1">Belongs to the cyclin family. Cyclin AB subfamily.</text>
</comment>
<dbReference type="PROSITE" id="PS00292">
    <property type="entry name" value="CYCLINS"/>
    <property type="match status" value="1"/>
</dbReference>
<dbReference type="InterPro" id="IPR046965">
    <property type="entry name" value="Cyclin_A/B-like"/>
</dbReference>
<name>A0A250XFH1_9CHLO</name>
<proteinExistence type="inferred from homology"/>
<keyword evidence="3 5" id="KW-0195">Cyclin</keyword>
<dbReference type="SMART" id="SM01332">
    <property type="entry name" value="Cyclin_C"/>
    <property type="match status" value="1"/>
</dbReference>
<dbReference type="InterPro" id="IPR006671">
    <property type="entry name" value="Cyclin_N"/>
</dbReference>
<dbReference type="InterPro" id="IPR048258">
    <property type="entry name" value="Cyclins_cyclin-box"/>
</dbReference>
<dbReference type="EMBL" id="BEGY01000068">
    <property type="protein sequence ID" value="GAX81652.1"/>
    <property type="molecule type" value="Genomic_DNA"/>
</dbReference>
<dbReference type="Proteomes" id="UP000232323">
    <property type="component" value="Unassembled WGS sequence"/>
</dbReference>
<organism evidence="8 9">
    <name type="scientific">Chlamydomonas eustigma</name>
    <dbReference type="NCBI Taxonomy" id="1157962"/>
    <lineage>
        <taxon>Eukaryota</taxon>
        <taxon>Viridiplantae</taxon>
        <taxon>Chlorophyta</taxon>
        <taxon>core chlorophytes</taxon>
        <taxon>Chlorophyceae</taxon>
        <taxon>CS clade</taxon>
        <taxon>Chlamydomonadales</taxon>
        <taxon>Chlamydomonadaceae</taxon>
        <taxon>Chlamydomonas</taxon>
    </lineage>
</organism>
<dbReference type="InterPro" id="IPR013763">
    <property type="entry name" value="Cyclin-like_dom"/>
</dbReference>
<dbReference type="AlphaFoldDB" id="A0A250XFH1"/>
<feature type="domain" description="Cyclin-like" evidence="6">
    <location>
        <begin position="297"/>
        <end position="381"/>
    </location>
</feature>
<evidence type="ECO:0000259" key="7">
    <source>
        <dbReference type="SMART" id="SM01332"/>
    </source>
</evidence>
<keyword evidence="9" id="KW-1185">Reference proteome</keyword>
<dbReference type="FunFam" id="1.10.472.10:FF:000001">
    <property type="entry name" value="G2/mitotic-specific cyclin"/>
    <property type="match status" value="1"/>
</dbReference>
<dbReference type="InterPro" id="IPR039361">
    <property type="entry name" value="Cyclin"/>
</dbReference>
<accession>A0A250XFH1</accession>
<evidence type="ECO:0000256" key="3">
    <source>
        <dbReference type="ARBA" id="ARBA00023127"/>
    </source>
</evidence>
<comment type="caution">
    <text evidence="8">The sequence shown here is derived from an EMBL/GenBank/DDBJ whole genome shotgun (WGS) entry which is preliminary data.</text>
</comment>
<dbReference type="Pfam" id="PF00134">
    <property type="entry name" value="Cyclin_N"/>
    <property type="match status" value="1"/>
</dbReference>
<dbReference type="GO" id="GO:0051301">
    <property type="term" value="P:cell division"/>
    <property type="evidence" value="ECO:0007669"/>
    <property type="project" value="UniProtKB-KW"/>
</dbReference>
<dbReference type="SMART" id="SM00385">
    <property type="entry name" value="CYCLIN"/>
    <property type="match status" value="2"/>
</dbReference>
<evidence type="ECO:0000256" key="2">
    <source>
        <dbReference type="ARBA" id="ARBA00022618"/>
    </source>
</evidence>
<evidence type="ECO:0000256" key="4">
    <source>
        <dbReference type="ARBA" id="ARBA00023306"/>
    </source>
</evidence>
<dbReference type="GO" id="GO:0044772">
    <property type="term" value="P:mitotic cell cycle phase transition"/>
    <property type="evidence" value="ECO:0007669"/>
    <property type="project" value="InterPro"/>
</dbReference>
<dbReference type="Pfam" id="PF02984">
    <property type="entry name" value="Cyclin_C"/>
    <property type="match status" value="1"/>
</dbReference>
<dbReference type="OrthoDB" id="5590282at2759"/>
<dbReference type="SUPFAM" id="SSF47954">
    <property type="entry name" value="Cyclin-like"/>
    <property type="match status" value="2"/>
</dbReference>